<feature type="transmembrane region" description="Helical" evidence="8">
    <location>
        <begin position="133"/>
        <end position="156"/>
    </location>
</feature>
<dbReference type="PROSITE" id="PS50109">
    <property type="entry name" value="HIS_KIN"/>
    <property type="match status" value="1"/>
</dbReference>
<evidence type="ECO:0000313" key="11">
    <source>
        <dbReference type="EMBL" id="ABM35431.1"/>
    </source>
</evidence>
<sequence>MVPGAPGPAATAGTGPQALRHLSVLDSQLQLINANIYAALLGSGLTGCLLTWLVWLVNPDPLSGSWIEQGQRFVAWLAAGNYSVSAAGFEGVAVLRLHSASWLLAYLLVSLACALIWRYFWRRTGSIYSVEQTYRLLQALALAVGLCWGIGCGWLYQPESSAVTLGMVSLMGGLSGGLLSGVGVRARLYWLVSLPMAVGLVGALLYHGGEVNPVLPVALLLLLLSNGIFAHNTERHIGSTIELRFKNMFLVEQLREQTRVAEQANLAKSNFLAGASHDLRQPVHALNLFLESLSTTRLDARQETIVTHARAASLASREMLDTLLDFSRIEAGVMEPKPRTMPLAGLLRQLEDEYGPQADSKGLVYRSRDCIDHVYCDPSLLSLILRNLVGNAIRYTVRGGVLVAVRTRGTDKVVEVWDTGIGIDASHHEKIFHEFHQISNQERDHHKGLGLGLAIVRRLVDSLGLELSLASRLGKGSVFSLRLPCASPPCQPAGVNALVSPTFQPGAARHEASSLMGLRVLVVDDEVLVREGMRMLLGQWGCFVEVFRTVEGATRYIGDFDGDGPPFDLLITDFRLENGVTGHDVIRAVRAALQKLPDFADFDPPVVIVTGDTDPLRISQARGLGATVLHKPIDTQVLHAELAKAFAFKTSKNLLLI</sequence>
<evidence type="ECO:0000259" key="10">
    <source>
        <dbReference type="PROSITE" id="PS50110"/>
    </source>
</evidence>
<dbReference type="PRINTS" id="PR00344">
    <property type="entry name" value="BCTRLSENSOR"/>
</dbReference>
<feature type="domain" description="Response regulatory" evidence="10">
    <location>
        <begin position="519"/>
        <end position="646"/>
    </location>
</feature>
<dbReference type="HOGENOM" id="CLU_000445_114_75_4"/>
<feature type="domain" description="Histidine kinase" evidence="9">
    <location>
        <begin position="274"/>
        <end position="487"/>
    </location>
</feature>
<dbReference type="EMBL" id="CP000529">
    <property type="protein sequence ID" value="ABM35431.1"/>
    <property type="molecule type" value="Genomic_DNA"/>
</dbReference>
<dbReference type="CDD" id="cd00156">
    <property type="entry name" value="REC"/>
    <property type="match status" value="1"/>
</dbReference>
<evidence type="ECO:0000259" key="9">
    <source>
        <dbReference type="PROSITE" id="PS50109"/>
    </source>
</evidence>
<evidence type="ECO:0000256" key="2">
    <source>
        <dbReference type="ARBA" id="ARBA00012438"/>
    </source>
</evidence>
<dbReference type="SMART" id="SM00388">
    <property type="entry name" value="HisKA"/>
    <property type="match status" value="1"/>
</dbReference>
<feature type="transmembrane region" description="Helical" evidence="8">
    <location>
        <begin position="188"/>
        <end position="207"/>
    </location>
</feature>
<dbReference type="InterPro" id="IPR003594">
    <property type="entry name" value="HATPase_dom"/>
</dbReference>
<dbReference type="GO" id="GO:0000155">
    <property type="term" value="F:phosphorelay sensor kinase activity"/>
    <property type="evidence" value="ECO:0007669"/>
    <property type="project" value="InterPro"/>
</dbReference>
<dbReference type="InterPro" id="IPR036097">
    <property type="entry name" value="HisK_dim/P_sf"/>
</dbReference>
<dbReference type="InterPro" id="IPR001789">
    <property type="entry name" value="Sig_transdc_resp-reg_receiver"/>
</dbReference>
<feature type="transmembrane region" description="Helical" evidence="8">
    <location>
        <begin position="162"/>
        <end position="181"/>
    </location>
</feature>
<gene>
    <name evidence="11" type="ordered locus">Pnap_0106</name>
</gene>
<comment type="catalytic activity">
    <reaction evidence="1">
        <text>ATP + protein L-histidine = ADP + protein N-phospho-L-histidine.</text>
        <dbReference type="EC" id="2.7.13.3"/>
    </reaction>
</comment>
<dbReference type="InterPro" id="IPR036890">
    <property type="entry name" value="HATPase_C_sf"/>
</dbReference>
<dbReference type="Pfam" id="PF00512">
    <property type="entry name" value="HisKA"/>
    <property type="match status" value="1"/>
</dbReference>
<name>A1VIF3_POLNA</name>
<dbReference type="Pfam" id="PF00072">
    <property type="entry name" value="Response_reg"/>
    <property type="match status" value="1"/>
</dbReference>
<evidence type="ECO:0000256" key="3">
    <source>
        <dbReference type="ARBA" id="ARBA00022553"/>
    </source>
</evidence>
<evidence type="ECO:0000313" key="12">
    <source>
        <dbReference type="Proteomes" id="UP000000644"/>
    </source>
</evidence>
<evidence type="ECO:0000256" key="5">
    <source>
        <dbReference type="ARBA" id="ARBA00022777"/>
    </source>
</evidence>
<dbReference type="SUPFAM" id="SSF55874">
    <property type="entry name" value="ATPase domain of HSP90 chaperone/DNA topoisomerase II/histidine kinase"/>
    <property type="match status" value="1"/>
</dbReference>
<dbReference type="PANTHER" id="PTHR43711:SF1">
    <property type="entry name" value="HISTIDINE KINASE 1"/>
    <property type="match status" value="1"/>
</dbReference>
<keyword evidence="8" id="KW-0472">Membrane</keyword>
<protein>
    <recommendedName>
        <fullName evidence="2">histidine kinase</fullName>
        <ecNumber evidence="2">2.7.13.3</ecNumber>
    </recommendedName>
</protein>
<keyword evidence="5 11" id="KW-0418">Kinase</keyword>
<dbReference type="Gene3D" id="3.40.50.2300">
    <property type="match status" value="1"/>
</dbReference>
<feature type="transmembrane region" description="Helical" evidence="8">
    <location>
        <begin position="73"/>
        <end position="95"/>
    </location>
</feature>
<dbReference type="SUPFAM" id="SSF52172">
    <property type="entry name" value="CheY-like"/>
    <property type="match status" value="1"/>
</dbReference>
<keyword evidence="6" id="KW-0902">Two-component regulatory system</keyword>
<keyword evidence="4" id="KW-0808">Transferase</keyword>
<dbReference type="SUPFAM" id="SSF47384">
    <property type="entry name" value="Homodimeric domain of signal transducing histidine kinase"/>
    <property type="match status" value="1"/>
</dbReference>
<dbReference type="PANTHER" id="PTHR43711">
    <property type="entry name" value="TWO-COMPONENT HISTIDINE KINASE"/>
    <property type="match status" value="1"/>
</dbReference>
<feature type="modified residue" description="4-aspartylphosphate" evidence="7">
    <location>
        <position position="573"/>
    </location>
</feature>
<keyword evidence="8" id="KW-0812">Transmembrane</keyword>
<dbReference type="SMART" id="SM00448">
    <property type="entry name" value="REC"/>
    <property type="match status" value="1"/>
</dbReference>
<dbReference type="STRING" id="365044.Pnap_0106"/>
<dbReference type="InterPro" id="IPR005467">
    <property type="entry name" value="His_kinase_dom"/>
</dbReference>
<dbReference type="PROSITE" id="PS50110">
    <property type="entry name" value="RESPONSE_REGULATORY"/>
    <property type="match status" value="1"/>
</dbReference>
<organism evidence="11 12">
    <name type="scientific">Polaromonas naphthalenivorans (strain CJ2)</name>
    <dbReference type="NCBI Taxonomy" id="365044"/>
    <lineage>
        <taxon>Bacteria</taxon>
        <taxon>Pseudomonadati</taxon>
        <taxon>Pseudomonadota</taxon>
        <taxon>Betaproteobacteria</taxon>
        <taxon>Burkholderiales</taxon>
        <taxon>Comamonadaceae</taxon>
        <taxon>Polaromonas</taxon>
    </lineage>
</organism>
<dbReference type="Pfam" id="PF02518">
    <property type="entry name" value="HATPase_c"/>
    <property type="match status" value="1"/>
</dbReference>
<dbReference type="KEGG" id="pna:Pnap_0106"/>
<reference evidence="12" key="1">
    <citation type="journal article" date="2009" name="Environ. Microbiol.">
        <title>The genome of Polaromonas naphthalenivorans strain CJ2, isolated from coal tar-contaminated sediment, reveals physiological and metabolic versatility and evolution through extensive horizontal gene transfer.</title>
        <authorList>
            <person name="Yagi J.M."/>
            <person name="Sims D."/>
            <person name="Brettin T."/>
            <person name="Bruce D."/>
            <person name="Madsen E.L."/>
        </authorList>
    </citation>
    <scope>NUCLEOTIDE SEQUENCE [LARGE SCALE GENOMIC DNA]</scope>
    <source>
        <strain evidence="12">CJ2</strain>
    </source>
</reference>
<evidence type="ECO:0000256" key="8">
    <source>
        <dbReference type="SAM" id="Phobius"/>
    </source>
</evidence>
<dbReference type="InterPro" id="IPR003661">
    <property type="entry name" value="HisK_dim/P_dom"/>
</dbReference>
<keyword evidence="12" id="KW-1185">Reference proteome</keyword>
<accession>A1VIF3</accession>
<keyword evidence="8" id="KW-1133">Transmembrane helix</keyword>
<dbReference type="Proteomes" id="UP000000644">
    <property type="component" value="Chromosome"/>
</dbReference>
<dbReference type="Gene3D" id="1.10.287.130">
    <property type="match status" value="1"/>
</dbReference>
<feature type="transmembrane region" description="Helical" evidence="8">
    <location>
        <begin position="36"/>
        <end position="57"/>
    </location>
</feature>
<dbReference type="InterPro" id="IPR004358">
    <property type="entry name" value="Sig_transdc_His_kin-like_C"/>
</dbReference>
<keyword evidence="3 7" id="KW-0597">Phosphoprotein</keyword>
<evidence type="ECO:0000256" key="4">
    <source>
        <dbReference type="ARBA" id="ARBA00022679"/>
    </source>
</evidence>
<dbReference type="Gene3D" id="3.30.565.10">
    <property type="entry name" value="Histidine kinase-like ATPase, C-terminal domain"/>
    <property type="match status" value="1"/>
</dbReference>
<dbReference type="SMART" id="SM00387">
    <property type="entry name" value="HATPase_c"/>
    <property type="match status" value="1"/>
</dbReference>
<proteinExistence type="predicted"/>
<dbReference type="AlphaFoldDB" id="A1VIF3"/>
<dbReference type="InterPro" id="IPR011006">
    <property type="entry name" value="CheY-like_superfamily"/>
</dbReference>
<dbReference type="EC" id="2.7.13.3" evidence="2"/>
<feature type="transmembrane region" description="Helical" evidence="8">
    <location>
        <begin position="101"/>
        <end position="121"/>
    </location>
</feature>
<dbReference type="eggNOG" id="COG2205">
    <property type="taxonomic scope" value="Bacteria"/>
</dbReference>
<evidence type="ECO:0000256" key="6">
    <source>
        <dbReference type="ARBA" id="ARBA00023012"/>
    </source>
</evidence>
<evidence type="ECO:0000256" key="7">
    <source>
        <dbReference type="PROSITE-ProRule" id="PRU00169"/>
    </source>
</evidence>
<evidence type="ECO:0000256" key="1">
    <source>
        <dbReference type="ARBA" id="ARBA00000085"/>
    </source>
</evidence>
<dbReference type="CDD" id="cd00082">
    <property type="entry name" value="HisKA"/>
    <property type="match status" value="1"/>
</dbReference>
<dbReference type="InterPro" id="IPR050736">
    <property type="entry name" value="Sensor_HK_Regulatory"/>
</dbReference>